<dbReference type="OrthoDB" id="269872at2759"/>
<organism evidence="1 2">
    <name type="scientific">Symbiodinium pilosum</name>
    <name type="common">Dinoflagellate</name>
    <dbReference type="NCBI Taxonomy" id="2952"/>
    <lineage>
        <taxon>Eukaryota</taxon>
        <taxon>Sar</taxon>
        <taxon>Alveolata</taxon>
        <taxon>Dinophyceae</taxon>
        <taxon>Suessiales</taxon>
        <taxon>Symbiodiniaceae</taxon>
        <taxon>Symbiodinium</taxon>
    </lineage>
</organism>
<evidence type="ECO:0000313" key="1">
    <source>
        <dbReference type="EMBL" id="CAE7640767.1"/>
    </source>
</evidence>
<comment type="caution">
    <text evidence="1">The sequence shown here is derived from an EMBL/GenBank/DDBJ whole genome shotgun (WGS) entry which is preliminary data.</text>
</comment>
<dbReference type="Gene3D" id="3.30.750.80">
    <property type="entry name" value="RNA methyltransferase domain (HRMD) like"/>
    <property type="match status" value="1"/>
</dbReference>
<accession>A0A812VSX5</accession>
<dbReference type="AlphaFoldDB" id="A0A812VSX5"/>
<feature type="non-terminal residue" evidence="1">
    <location>
        <position position="1"/>
    </location>
</feature>
<dbReference type="InterPro" id="IPR029063">
    <property type="entry name" value="SAM-dependent_MTases_sf"/>
</dbReference>
<proteinExistence type="predicted"/>
<dbReference type="PANTHER" id="PTHR43042">
    <property type="entry name" value="SAM-DEPENDENT METHYLTRANSFERASE"/>
    <property type="match status" value="1"/>
</dbReference>
<dbReference type="Gene3D" id="3.40.50.150">
    <property type="entry name" value="Vaccinia Virus protein VP39"/>
    <property type="match status" value="1"/>
</dbReference>
<protein>
    <submittedName>
        <fullName evidence="1">RlmI protein</fullName>
    </submittedName>
</protein>
<dbReference type="Proteomes" id="UP000649617">
    <property type="component" value="Unassembled WGS sequence"/>
</dbReference>
<dbReference type="SUPFAM" id="SSF53335">
    <property type="entry name" value="S-adenosyl-L-methionine-dependent methyltransferases"/>
    <property type="match status" value="1"/>
</dbReference>
<gene>
    <name evidence="1" type="primary">rlmI</name>
    <name evidence="1" type="ORF">SPIL2461_LOCUS16963</name>
</gene>
<reference evidence="1" key="1">
    <citation type="submission" date="2021-02" db="EMBL/GenBank/DDBJ databases">
        <authorList>
            <person name="Dougan E. K."/>
            <person name="Rhodes N."/>
            <person name="Thang M."/>
            <person name="Chan C."/>
        </authorList>
    </citation>
    <scope>NUCLEOTIDE SEQUENCE</scope>
</reference>
<evidence type="ECO:0000313" key="2">
    <source>
        <dbReference type="Proteomes" id="UP000649617"/>
    </source>
</evidence>
<name>A0A812VSX5_SYMPI</name>
<dbReference type="EMBL" id="CAJNIZ010042853">
    <property type="protein sequence ID" value="CAE7640767.1"/>
    <property type="molecule type" value="Genomic_DNA"/>
</dbReference>
<keyword evidence="2" id="KW-1185">Reference proteome</keyword>
<dbReference type="PANTHER" id="PTHR43042:SF3">
    <property type="entry name" value="RIBOSOMAL RNA LARGE SUBUNIT METHYLTRANSFERASE YWBD-RELATED"/>
    <property type="match status" value="1"/>
</dbReference>
<sequence>DTTLEHSTGLRLLHGEADWTPGLVIDAYGERGVAAFDGEGADAFWRPRLPAIIKAFADGGYHLSSVINKDGTETLWGTPPAKEASQFEENGVLYEVDVWHGHKTGFFLDQRPNRQLLCKPCGLQILPKLVNA</sequence>